<keyword evidence="2" id="KW-1185">Reference proteome</keyword>
<dbReference type="EMBL" id="FPBV01000021">
    <property type="protein sequence ID" value="SFV02630.1"/>
    <property type="molecule type" value="Genomic_DNA"/>
</dbReference>
<sequence>MFDVRRLACFINGTTLYVDGGPSPLHSLEER</sequence>
<proteinExistence type="predicted"/>
<gene>
    <name evidence="1" type="ORF">SAMN05421543_12139</name>
</gene>
<organism evidence="1 2">
    <name type="scientific">Alicyclobacillus macrosporangiidus</name>
    <dbReference type="NCBI Taxonomy" id="392015"/>
    <lineage>
        <taxon>Bacteria</taxon>
        <taxon>Bacillati</taxon>
        <taxon>Bacillota</taxon>
        <taxon>Bacilli</taxon>
        <taxon>Bacillales</taxon>
        <taxon>Alicyclobacillaceae</taxon>
        <taxon>Alicyclobacillus</taxon>
    </lineage>
</organism>
<accession>A0A1I7KYV1</accession>
<name>A0A1I7KYV1_9BACL</name>
<dbReference type="AlphaFoldDB" id="A0A1I7KYV1"/>
<evidence type="ECO:0000313" key="2">
    <source>
        <dbReference type="Proteomes" id="UP000183508"/>
    </source>
</evidence>
<dbReference type="Proteomes" id="UP000183508">
    <property type="component" value="Unassembled WGS sequence"/>
</dbReference>
<evidence type="ECO:0000313" key="1">
    <source>
        <dbReference type="EMBL" id="SFV02630.1"/>
    </source>
</evidence>
<reference evidence="2" key="1">
    <citation type="submission" date="2016-10" db="EMBL/GenBank/DDBJ databases">
        <authorList>
            <person name="Varghese N."/>
        </authorList>
    </citation>
    <scope>NUCLEOTIDE SEQUENCE [LARGE SCALE GENOMIC DNA]</scope>
    <source>
        <strain evidence="2">DSM 17980</strain>
    </source>
</reference>
<protein>
    <submittedName>
        <fullName evidence="1">Uncharacterized protein</fullName>
    </submittedName>
</protein>